<organism evidence="2 3">
    <name type="scientific">Streptomyces luteogriseus</name>
    <dbReference type="NCBI Taxonomy" id="68233"/>
    <lineage>
        <taxon>Bacteria</taxon>
        <taxon>Bacillati</taxon>
        <taxon>Actinomycetota</taxon>
        <taxon>Actinomycetes</taxon>
        <taxon>Kitasatosporales</taxon>
        <taxon>Streptomycetaceae</taxon>
        <taxon>Streptomyces</taxon>
    </lineage>
</organism>
<dbReference type="EMBL" id="JACHMS010000001">
    <property type="protein sequence ID" value="MBB4711151.1"/>
    <property type="molecule type" value="Genomic_DNA"/>
</dbReference>
<feature type="domain" description="Helix-turn-helix" evidence="1">
    <location>
        <begin position="16"/>
        <end position="70"/>
    </location>
</feature>
<keyword evidence="3" id="KW-1185">Reference proteome</keyword>
<evidence type="ECO:0000313" key="3">
    <source>
        <dbReference type="Proteomes" id="UP000565089"/>
    </source>
</evidence>
<evidence type="ECO:0000259" key="1">
    <source>
        <dbReference type="Pfam" id="PF12728"/>
    </source>
</evidence>
<evidence type="ECO:0000313" key="2">
    <source>
        <dbReference type="EMBL" id="MBB4711151.1"/>
    </source>
</evidence>
<dbReference type="Proteomes" id="UP000565089">
    <property type="component" value="Unassembled WGS sequence"/>
</dbReference>
<proteinExistence type="predicted"/>
<dbReference type="RefSeq" id="WP_313666718.1">
    <property type="nucleotide sequence ID" value="NZ_JACHMS010000001.1"/>
</dbReference>
<dbReference type="InterPro" id="IPR009061">
    <property type="entry name" value="DNA-bd_dom_put_sf"/>
</dbReference>
<dbReference type="Pfam" id="PF12728">
    <property type="entry name" value="HTH_17"/>
    <property type="match status" value="1"/>
</dbReference>
<dbReference type="InterPro" id="IPR041657">
    <property type="entry name" value="HTH_17"/>
</dbReference>
<gene>
    <name evidence="2" type="ORF">BJ965_001033</name>
</gene>
<sequence length="73" mass="8274">MSTTRTAVCTDQQDEWLTPRETSALTKLSVQTLANHRSQRVGIPFTKLGPGRAGRVRYRRSDVERYLNARAVV</sequence>
<protein>
    <recommendedName>
        <fullName evidence="1">Helix-turn-helix domain-containing protein</fullName>
    </recommendedName>
</protein>
<dbReference type="GeneID" id="95793059"/>
<comment type="caution">
    <text evidence="2">The sequence shown here is derived from an EMBL/GenBank/DDBJ whole genome shotgun (WGS) entry which is preliminary data.</text>
</comment>
<reference evidence="2 3" key="1">
    <citation type="submission" date="2020-08" db="EMBL/GenBank/DDBJ databases">
        <title>Sequencing the genomes of 1000 actinobacteria strains.</title>
        <authorList>
            <person name="Klenk H.-P."/>
        </authorList>
    </citation>
    <scope>NUCLEOTIDE SEQUENCE [LARGE SCALE GENOMIC DNA]</scope>
    <source>
        <strain evidence="2 3">DSM 40483</strain>
    </source>
</reference>
<dbReference type="AlphaFoldDB" id="A0A7W7GEY4"/>
<accession>A0A7W7GEY4</accession>
<name>A0A7W7GEY4_9ACTN</name>
<dbReference type="SUPFAM" id="SSF46955">
    <property type="entry name" value="Putative DNA-binding domain"/>
    <property type="match status" value="1"/>
</dbReference>